<protein>
    <submittedName>
        <fullName evidence="3">Uncharacterized protein</fullName>
    </submittedName>
</protein>
<name>A0AAD1XJ10_EUPCR</name>
<evidence type="ECO:0000256" key="2">
    <source>
        <dbReference type="SAM" id="MobiDB-lite"/>
    </source>
</evidence>
<feature type="region of interest" description="Disordered" evidence="2">
    <location>
        <begin position="245"/>
        <end position="264"/>
    </location>
</feature>
<feature type="compositionally biased region" description="Basic and acidic residues" evidence="2">
    <location>
        <begin position="253"/>
        <end position="264"/>
    </location>
</feature>
<keyword evidence="1" id="KW-0175">Coiled coil</keyword>
<comment type="caution">
    <text evidence="3">The sequence shown here is derived from an EMBL/GenBank/DDBJ whole genome shotgun (WGS) entry which is preliminary data.</text>
</comment>
<evidence type="ECO:0000256" key="1">
    <source>
        <dbReference type="SAM" id="Coils"/>
    </source>
</evidence>
<reference evidence="3" key="1">
    <citation type="submission" date="2023-07" db="EMBL/GenBank/DDBJ databases">
        <authorList>
            <consortium name="AG Swart"/>
            <person name="Singh M."/>
            <person name="Singh A."/>
            <person name="Seah K."/>
            <person name="Emmerich C."/>
        </authorList>
    </citation>
    <scope>NUCLEOTIDE SEQUENCE</scope>
    <source>
        <strain evidence="3">DP1</strain>
    </source>
</reference>
<dbReference type="EMBL" id="CAMPGE010014995">
    <property type="protein sequence ID" value="CAI2373638.1"/>
    <property type="molecule type" value="Genomic_DNA"/>
</dbReference>
<accession>A0AAD1XJ10</accession>
<feature type="coiled-coil region" evidence="1">
    <location>
        <begin position="8"/>
        <end position="53"/>
    </location>
</feature>
<proteinExistence type="predicted"/>
<gene>
    <name evidence="3" type="ORF">ECRASSUSDP1_LOCUS14984</name>
</gene>
<dbReference type="Proteomes" id="UP001295684">
    <property type="component" value="Unassembled WGS sequence"/>
</dbReference>
<dbReference type="AlphaFoldDB" id="A0AAD1XJ10"/>
<organism evidence="3 4">
    <name type="scientific">Euplotes crassus</name>
    <dbReference type="NCBI Taxonomy" id="5936"/>
    <lineage>
        <taxon>Eukaryota</taxon>
        <taxon>Sar</taxon>
        <taxon>Alveolata</taxon>
        <taxon>Ciliophora</taxon>
        <taxon>Intramacronucleata</taxon>
        <taxon>Spirotrichea</taxon>
        <taxon>Hypotrichia</taxon>
        <taxon>Euplotida</taxon>
        <taxon>Euplotidae</taxon>
        <taxon>Moneuplotes</taxon>
    </lineage>
</organism>
<sequence length="264" mass="31606">MRRPISRKKKLKGNIHALTQQIKDMKKANSRGFSKLNRKIKTMEKLNKTFQKQFLREKSAHCERCISSISKRDLWKCPGPDPPKISKSSKKLIQTHYLHPPIEIEPRSRSKPYNYQLQTKIPRSQEDITVRVVRRKPMPRMMPKQLTPQIKNDIEKLTQKYQGCFGHKNVANSVYKKLDKKTKELYKIRDLEKYAHVCREKCREKYGKEEKKEEPKNYSYINDKDKQKLPVEIIKSSEDDSTDQYKIKIYGSQKRERRDKNYFE</sequence>
<evidence type="ECO:0000313" key="3">
    <source>
        <dbReference type="EMBL" id="CAI2373638.1"/>
    </source>
</evidence>
<evidence type="ECO:0000313" key="4">
    <source>
        <dbReference type="Proteomes" id="UP001295684"/>
    </source>
</evidence>
<keyword evidence="4" id="KW-1185">Reference proteome</keyword>